<feature type="transmembrane region" description="Helical" evidence="7">
    <location>
        <begin position="141"/>
        <end position="160"/>
    </location>
</feature>
<evidence type="ECO:0000259" key="8">
    <source>
        <dbReference type="Pfam" id="PF01757"/>
    </source>
</evidence>
<keyword evidence="4 7" id="KW-0812">Transmembrane</keyword>
<keyword evidence="7" id="KW-0012">Acyltransferase</keyword>
<feature type="transmembrane region" description="Helical" evidence="7">
    <location>
        <begin position="299"/>
        <end position="320"/>
    </location>
</feature>
<protein>
    <recommendedName>
        <fullName evidence="7">O-acetyltransferase WecH</fullName>
        <ecNumber evidence="7">2.3.1.-</ecNumber>
    </recommendedName>
</protein>
<reference evidence="10 11" key="1">
    <citation type="journal article" date="2013" name="Genome Announc.">
        <title>Draft genome sequence of Serratia sp. strain ATCC 39006, a model bacterium for analysis of the biosynthesis and regulation of prodigiosin, a carbapenem, and gas vesicles.</title>
        <authorList>
            <person name="Fineran P.C."/>
            <person name="Iglesias Cans M.C."/>
            <person name="Ramsay J.P."/>
            <person name="Wilf N.M."/>
            <person name="Cossyleon D."/>
            <person name="McNeil M.B."/>
            <person name="Williamson N.R."/>
            <person name="Monson R.E."/>
            <person name="Becher S.A."/>
            <person name="Stanton J.A."/>
            <person name="Brugger K."/>
            <person name="Brown S.D."/>
            <person name="Salmond G.P."/>
        </authorList>
    </citation>
    <scope>NUCLEOTIDE SEQUENCE [LARGE SCALE GENOMIC DNA]</scope>
    <source>
        <strain evidence="10">ATCC 39006</strain>
        <strain evidence="11">ATCC 39006 / SC 11482</strain>
    </source>
</reference>
<accession>A0A2I5TEB2</accession>
<dbReference type="KEGG" id="sera:Ser39006_001370"/>
<feature type="transmembrane region" description="Helical" evidence="7">
    <location>
        <begin position="235"/>
        <end position="254"/>
    </location>
</feature>
<dbReference type="EMBL" id="CP025084">
    <property type="protein sequence ID" value="AUH02907.1"/>
    <property type="molecule type" value="Genomic_DNA"/>
</dbReference>
<keyword evidence="5 7" id="KW-1133">Transmembrane helix</keyword>
<feature type="transmembrane region" description="Helical" evidence="7">
    <location>
        <begin position="114"/>
        <end position="134"/>
    </location>
</feature>
<dbReference type="InterPro" id="IPR002656">
    <property type="entry name" value="Acyl_transf_3_dom"/>
</dbReference>
<dbReference type="Pfam" id="PF01757">
    <property type="entry name" value="Acyl_transf_3"/>
    <property type="match status" value="1"/>
</dbReference>
<dbReference type="STRING" id="104623.Ser39006_00682"/>
<comment type="function">
    <text evidence="7">Responsible for the incorporation of O-acetyl groups into the enterobacterial common antigen (ECA) trisaccharide repeat units.</text>
</comment>
<reference evidence="10" key="4">
    <citation type="submission" date="2017-11" db="EMBL/GenBank/DDBJ databases">
        <title>Complete genome sequence of Serratia sp. ATCC 39006.</title>
        <authorList>
            <person name="Hampton H.G."/>
            <person name="Jackson S.A."/>
            <person name="Jauregui R."/>
            <person name="Poulter G.T.M."/>
            <person name="Salmond G.P.C."/>
            <person name="Fineran P.C."/>
        </authorList>
    </citation>
    <scope>NUCLEOTIDE SEQUENCE</scope>
    <source>
        <strain evidence="10">ATCC 39006</strain>
    </source>
</reference>
<evidence type="ECO:0000256" key="3">
    <source>
        <dbReference type="ARBA" id="ARBA00022475"/>
    </source>
</evidence>
<evidence type="ECO:0000256" key="2">
    <source>
        <dbReference type="ARBA" id="ARBA00007400"/>
    </source>
</evidence>
<reference evidence="9 12" key="3">
    <citation type="submission" date="2017-11" db="EMBL/GenBank/DDBJ databases">
        <title>Complete genome sequence of Serratia sp. ATCC 39006 LacA.</title>
        <authorList>
            <person name="Hampton H.G."/>
            <person name="Jackson S.A."/>
            <person name="Jauregui R."/>
            <person name="Poulter G.T.M."/>
            <person name="Salmond G.P.C."/>
            <person name="Fineran P.C."/>
        </authorList>
    </citation>
    <scope>NUCLEOTIDE SEQUENCE [LARGE SCALE GENOMIC DNA]</scope>
    <source>
        <strain evidence="9 12">ATCC 39006</strain>
    </source>
</reference>
<keyword evidence="3 7" id="KW-1003">Cell membrane</keyword>
<dbReference type="GO" id="GO:0005886">
    <property type="term" value="C:plasma membrane"/>
    <property type="evidence" value="ECO:0007669"/>
    <property type="project" value="UniProtKB-SubCell"/>
</dbReference>
<feature type="transmembrane region" description="Helical" evidence="7">
    <location>
        <begin position="266"/>
        <end position="287"/>
    </location>
</feature>
<evidence type="ECO:0000256" key="1">
    <source>
        <dbReference type="ARBA" id="ARBA00004651"/>
    </source>
</evidence>
<keyword evidence="7" id="KW-0997">Cell inner membrane</keyword>
<dbReference type="OrthoDB" id="1072135at2"/>
<evidence type="ECO:0000256" key="4">
    <source>
        <dbReference type="ARBA" id="ARBA00022692"/>
    </source>
</evidence>
<proteinExistence type="inferred from homology"/>
<evidence type="ECO:0000313" key="11">
    <source>
        <dbReference type="Proteomes" id="UP000017700"/>
    </source>
</evidence>
<evidence type="ECO:0000313" key="12">
    <source>
        <dbReference type="Proteomes" id="UP000233778"/>
    </source>
</evidence>
<evidence type="ECO:0000256" key="5">
    <source>
        <dbReference type="ARBA" id="ARBA00022989"/>
    </source>
</evidence>
<dbReference type="Proteomes" id="UP000017700">
    <property type="component" value="Chromosome"/>
</dbReference>
<dbReference type="EC" id="2.3.1.-" evidence="7"/>
<evidence type="ECO:0000256" key="6">
    <source>
        <dbReference type="ARBA" id="ARBA00023136"/>
    </source>
</evidence>
<dbReference type="AlphaFoldDB" id="A0A2I5TEB2"/>
<dbReference type="RefSeq" id="WP_021013957.1">
    <property type="nucleotide sequence ID" value="NZ_CP025084.1"/>
</dbReference>
<keyword evidence="6 7" id="KW-0472">Membrane</keyword>
<comment type="pathway">
    <text evidence="7">Bacterial outer membrane biogenesis; enterobacterial common antigen biosynthesis.</text>
</comment>
<dbReference type="UniPathway" id="UPA00566"/>
<feature type="transmembrane region" description="Helical" evidence="7">
    <location>
        <begin position="205"/>
        <end position="223"/>
    </location>
</feature>
<feature type="transmembrane region" description="Helical" evidence="7">
    <location>
        <begin position="49"/>
        <end position="66"/>
    </location>
</feature>
<comment type="subcellular location">
    <subcellularLocation>
        <location evidence="7">Cell inner membrane</location>
        <topology evidence="7">Multi-pass membrane protein</topology>
    </subcellularLocation>
    <subcellularLocation>
        <location evidence="1">Cell membrane</location>
        <topology evidence="1">Multi-pass membrane protein</topology>
    </subcellularLocation>
</comment>
<dbReference type="PANTHER" id="PTHR40074">
    <property type="entry name" value="O-ACETYLTRANSFERASE WECH"/>
    <property type="match status" value="1"/>
</dbReference>
<keyword evidence="7 10" id="KW-0808">Transferase</keyword>
<evidence type="ECO:0000313" key="9">
    <source>
        <dbReference type="EMBL" id="AUG98592.1"/>
    </source>
</evidence>
<comment type="similarity">
    <text evidence="2 7">Belongs to the acyltransferase 3 family.</text>
</comment>
<dbReference type="KEGG" id="serq:CWC46_01370"/>
<dbReference type="GO" id="GO:0009246">
    <property type="term" value="P:enterobacterial common antigen biosynthetic process"/>
    <property type="evidence" value="ECO:0007669"/>
    <property type="project" value="UniProtKB-UniRule"/>
</dbReference>
<dbReference type="PANTHER" id="PTHR40074:SF2">
    <property type="entry name" value="O-ACETYLTRANSFERASE WECH"/>
    <property type="match status" value="1"/>
</dbReference>
<dbReference type="GO" id="GO:0016413">
    <property type="term" value="F:O-acetyltransferase activity"/>
    <property type="evidence" value="ECO:0007669"/>
    <property type="project" value="InterPro"/>
</dbReference>
<evidence type="ECO:0000256" key="7">
    <source>
        <dbReference type="HAMAP-Rule" id="MF_01949"/>
    </source>
</evidence>
<organism evidence="10 11">
    <name type="scientific">Serratia sp. (strain ATCC 39006)</name>
    <name type="common">Prodigiosinella confusarubida</name>
    <dbReference type="NCBI Taxonomy" id="104623"/>
    <lineage>
        <taxon>Bacteria</taxon>
        <taxon>Pseudomonadati</taxon>
        <taxon>Pseudomonadota</taxon>
        <taxon>Gammaproteobacteria</taxon>
        <taxon>Enterobacterales</taxon>
        <taxon>Pectobacteriaceae</taxon>
        <taxon>Prodigiosinella</taxon>
    </lineage>
</organism>
<dbReference type="InterPro" id="IPR032905">
    <property type="entry name" value="WecH"/>
</dbReference>
<dbReference type="Proteomes" id="UP000233778">
    <property type="component" value="Chromosome"/>
</dbReference>
<feature type="domain" description="Acyltransferase 3" evidence="8">
    <location>
        <begin position="6"/>
        <end position="320"/>
    </location>
</feature>
<keyword evidence="11" id="KW-1185">Reference proteome</keyword>
<gene>
    <name evidence="7" type="primary">wecH</name>
    <name evidence="9" type="ORF">CWC46_01370</name>
    <name evidence="10" type="ORF">Ser39006_001370</name>
</gene>
<reference evidence="10" key="2">
    <citation type="submission" date="2013-09" db="EMBL/GenBank/DDBJ databases">
        <authorList>
            <person name="Wang G."/>
            <person name="Yang Y."/>
            <person name="Su Y."/>
        </authorList>
    </citation>
    <scope>NUCLEOTIDE SEQUENCE</scope>
    <source>
        <strain evidence="10">ATCC 39006</strain>
    </source>
</reference>
<feature type="transmembrane region" description="Helical" evidence="7">
    <location>
        <begin position="75"/>
        <end position="94"/>
    </location>
</feature>
<sequence>MTDKIRWIDNLRAVACMMVVLIHSTSWYVTTGGEPGDNYWEVANILNSASRVCVPLFFMISGYLFFGERQARGKHFLRIGLCILFYSVVALLYMSTLTPMNPLHAINHILQKPVFYHLWFFYAIVVIYLLSPLICVRLTSVSYLMAVIVVLAVIANPNAGDWLVDGRKWFPVNLYVSGDTFYYLLYAITGRALGMVDIPRNVARAAVGVFVLCVVLIAVGTRQQTEVNGDFAQTFYTYCSPLVFIAATSLLLVFKNYLNVHVSSGLALISRHSLAIYGVHALVIHFLRTHDLELTDYPVLDIVYVFAVALMVSLLFSMLLQRVDKRRLIC</sequence>
<name>A0A2I5TEB2_SERS3</name>
<feature type="transmembrane region" description="Helical" evidence="7">
    <location>
        <begin position="12"/>
        <end position="29"/>
    </location>
</feature>
<dbReference type="EMBL" id="CP025085">
    <property type="protein sequence ID" value="AUG98592.1"/>
    <property type="molecule type" value="Genomic_DNA"/>
</dbReference>
<evidence type="ECO:0000313" key="10">
    <source>
        <dbReference type="EMBL" id="AUH02907.1"/>
    </source>
</evidence>
<dbReference type="HAMAP" id="MF_01949">
    <property type="entry name" value="Acetyltr_WecH"/>
    <property type="match status" value="1"/>
</dbReference>